<gene>
    <name evidence="1" type="ORF">ERS013165_00045</name>
</gene>
<evidence type="ECO:0000313" key="2">
    <source>
        <dbReference type="Proteomes" id="UP000044806"/>
    </source>
</evidence>
<name>A0A655SWQ5_VIBCL</name>
<evidence type="ECO:0000313" key="1">
    <source>
        <dbReference type="EMBL" id="CRZ75664.1"/>
    </source>
</evidence>
<protein>
    <submittedName>
        <fullName evidence="1">Uncharacterized protein</fullName>
    </submittedName>
</protein>
<proteinExistence type="predicted"/>
<reference evidence="1 2" key="1">
    <citation type="submission" date="2015-07" db="EMBL/GenBank/DDBJ databases">
        <authorList>
            <consortium name="Pathogen Informatics"/>
        </authorList>
    </citation>
    <scope>NUCLEOTIDE SEQUENCE [LARGE SCALE GENOMIC DNA]</scope>
    <source>
        <strain evidence="1 2">A51</strain>
    </source>
</reference>
<dbReference type="Proteomes" id="UP000044806">
    <property type="component" value="Unassembled WGS sequence"/>
</dbReference>
<sequence length="64" mass="7846">MARGVTMDQHIHIRAWRVSFALTQLRKINQFWWRRHLKMAPKTFAERDRNRQLGSRLILIDFLN</sequence>
<dbReference type="AlphaFoldDB" id="A0A655SWQ5"/>
<dbReference type="EMBL" id="CWOW01000001">
    <property type="protein sequence ID" value="CRZ75664.1"/>
    <property type="molecule type" value="Genomic_DNA"/>
</dbReference>
<organism evidence="1 2">
    <name type="scientific">Vibrio cholerae</name>
    <dbReference type="NCBI Taxonomy" id="666"/>
    <lineage>
        <taxon>Bacteria</taxon>
        <taxon>Pseudomonadati</taxon>
        <taxon>Pseudomonadota</taxon>
        <taxon>Gammaproteobacteria</taxon>
        <taxon>Vibrionales</taxon>
        <taxon>Vibrionaceae</taxon>
        <taxon>Vibrio</taxon>
    </lineage>
</organism>
<accession>A0A655SWQ5</accession>